<organism evidence="3 4">
    <name type="scientific">Fusarium venenatum</name>
    <dbReference type="NCBI Taxonomy" id="56646"/>
    <lineage>
        <taxon>Eukaryota</taxon>
        <taxon>Fungi</taxon>
        <taxon>Dikarya</taxon>
        <taxon>Ascomycota</taxon>
        <taxon>Pezizomycotina</taxon>
        <taxon>Sordariomycetes</taxon>
        <taxon>Hypocreomycetidae</taxon>
        <taxon>Hypocreales</taxon>
        <taxon>Nectriaceae</taxon>
        <taxon>Fusarium</taxon>
    </lineage>
</organism>
<reference evidence="4" key="1">
    <citation type="submission" date="2014-10" db="EMBL/GenBank/DDBJ databases">
        <authorList>
            <person name="King R."/>
        </authorList>
    </citation>
    <scope>NUCLEOTIDE SEQUENCE [LARGE SCALE GENOMIC DNA]</scope>
    <source>
        <strain evidence="4">A3/5</strain>
    </source>
</reference>
<evidence type="ECO:0000313" key="3">
    <source>
        <dbReference type="EMBL" id="CEI66061.1"/>
    </source>
</evidence>
<feature type="compositionally biased region" description="Basic and acidic residues" evidence="1">
    <location>
        <begin position="361"/>
        <end position="372"/>
    </location>
</feature>
<accession>A0A2L2TKQ0</accession>
<feature type="compositionally biased region" description="Basic and acidic residues" evidence="1">
    <location>
        <begin position="123"/>
        <end position="142"/>
    </location>
</feature>
<feature type="compositionally biased region" description="Polar residues" evidence="1">
    <location>
        <begin position="10"/>
        <end position="25"/>
    </location>
</feature>
<dbReference type="Pfam" id="PF13391">
    <property type="entry name" value="HNH_2"/>
    <property type="match status" value="1"/>
</dbReference>
<dbReference type="EMBL" id="LN649229">
    <property type="protein sequence ID" value="CEI66061.1"/>
    <property type="molecule type" value="Genomic_DNA"/>
</dbReference>
<keyword evidence="4" id="KW-1185">Reference proteome</keyword>
<name>A0A2L2TKQ0_9HYPO</name>
<dbReference type="AlphaFoldDB" id="A0A2L2TKQ0"/>
<proteinExistence type="predicted"/>
<feature type="region of interest" description="Disordered" evidence="1">
    <location>
        <begin position="118"/>
        <end position="142"/>
    </location>
</feature>
<dbReference type="Proteomes" id="UP000245910">
    <property type="component" value="Chromosome I"/>
</dbReference>
<dbReference type="InterPro" id="IPR003615">
    <property type="entry name" value="HNH_nuc"/>
</dbReference>
<feature type="compositionally biased region" description="Low complexity" evidence="1">
    <location>
        <begin position="402"/>
        <end position="414"/>
    </location>
</feature>
<feature type="region of interest" description="Disordered" evidence="1">
    <location>
        <begin position="357"/>
        <end position="414"/>
    </location>
</feature>
<feature type="domain" description="HNH nuclease" evidence="2">
    <location>
        <begin position="152"/>
        <end position="234"/>
    </location>
</feature>
<evidence type="ECO:0000256" key="1">
    <source>
        <dbReference type="SAM" id="MobiDB-lite"/>
    </source>
</evidence>
<evidence type="ECO:0000313" key="4">
    <source>
        <dbReference type="Proteomes" id="UP000245910"/>
    </source>
</evidence>
<protein>
    <recommendedName>
        <fullName evidence="2">HNH nuclease domain-containing protein</fullName>
    </recommendedName>
</protein>
<dbReference type="OrthoDB" id="10300523at2759"/>
<evidence type="ECO:0000259" key="2">
    <source>
        <dbReference type="Pfam" id="PF13391"/>
    </source>
</evidence>
<feature type="region of interest" description="Disordered" evidence="1">
    <location>
        <begin position="1"/>
        <end position="26"/>
    </location>
</feature>
<sequence>MDIDNRPTTESDTSGQSPTGTNTARMSYYQGPLHPQINPTPFLTLEEAEDAKHKTRFIDRILQKENHKTKWNMTRDHMSAIIANPNLITWDDNDTEGRVIIQALDKLLDLSEVHLNKGARGRQSGDKKEKEDKASRDKNAIKNASTRDNHSCVIMGTANPEMAYLFPLAATSINAAVKRTLGCFGALKTLMDTDFHDTYRPRASQLKGFEGPGNLIAINKQQHTWFDRAFWAFEPLEPDDEEPCVVTLKSHWLPACRTRHPEYAVLDDSFNDSINRFLRELTQAHDEGLKPRRLKVGTGVLRAHLKTGEEVRSGHLFKIQHGSVENAQYCRDMALVHWRLVRMSVFRGITEIEGPLPVGDVGHDDLDDHDGTPSKGKGKAPDQRQGRPSTGEDSSPKRLRRTASSSSTARLSSI</sequence>